<evidence type="ECO:0000313" key="2">
    <source>
        <dbReference type="EMBL" id="OCH91544.1"/>
    </source>
</evidence>
<organism evidence="2 3">
    <name type="scientific">Obba rivulosa</name>
    <dbReference type="NCBI Taxonomy" id="1052685"/>
    <lineage>
        <taxon>Eukaryota</taxon>
        <taxon>Fungi</taxon>
        <taxon>Dikarya</taxon>
        <taxon>Basidiomycota</taxon>
        <taxon>Agaricomycotina</taxon>
        <taxon>Agaricomycetes</taxon>
        <taxon>Polyporales</taxon>
        <taxon>Gelatoporiaceae</taxon>
        <taxon>Obba</taxon>
    </lineage>
</organism>
<dbReference type="EMBL" id="KV722383">
    <property type="protein sequence ID" value="OCH91544.1"/>
    <property type="molecule type" value="Genomic_DNA"/>
</dbReference>
<accession>A0A8E2B0A2</accession>
<dbReference type="InterPro" id="IPR036047">
    <property type="entry name" value="F-box-like_dom_sf"/>
</dbReference>
<reference evidence="2 3" key="1">
    <citation type="submission" date="2016-07" db="EMBL/GenBank/DDBJ databases">
        <title>Draft genome of the white-rot fungus Obba rivulosa 3A-2.</title>
        <authorList>
            <consortium name="DOE Joint Genome Institute"/>
            <person name="Miettinen O."/>
            <person name="Riley R."/>
            <person name="Acob R."/>
            <person name="Barry K."/>
            <person name="Cullen D."/>
            <person name="De Vries R."/>
            <person name="Hainaut M."/>
            <person name="Hatakka A."/>
            <person name="Henrissat B."/>
            <person name="Hilden K."/>
            <person name="Kuo R."/>
            <person name="Labutti K."/>
            <person name="Lipzen A."/>
            <person name="Makela M.R."/>
            <person name="Sandor L."/>
            <person name="Spatafora J.W."/>
            <person name="Grigoriev I.V."/>
            <person name="Hibbett D.S."/>
        </authorList>
    </citation>
    <scope>NUCLEOTIDE SEQUENCE [LARGE SCALE GENOMIC DNA]</scope>
    <source>
        <strain evidence="2 3">3A-2</strain>
    </source>
</reference>
<name>A0A8E2B0A2_9APHY</name>
<evidence type="ECO:0000259" key="1">
    <source>
        <dbReference type="PROSITE" id="PS50181"/>
    </source>
</evidence>
<feature type="domain" description="F-box" evidence="1">
    <location>
        <begin position="42"/>
        <end position="91"/>
    </location>
</feature>
<protein>
    <recommendedName>
        <fullName evidence="1">F-box domain-containing protein</fullName>
    </recommendedName>
</protein>
<dbReference type="OrthoDB" id="2322499at2759"/>
<dbReference type="InterPro" id="IPR001810">
    <property type="entry name" value="F-box_dom"/>
</dbReference>
<dbReference type="AlphaFoldDB" id="A0A8E2B0A2"/>
<dbReference type="Proteomes" id="UP000250043">
    <property type="component" value="Unassembled WGS sequence"/>
</dbReference>
<dbReference type="SUPFAM" id="SSF81383">
    <property type="entry name" value="F-box domain"/>
    <property type="match status" value="1"/>
</dbReference>
<sequence length="685" mass="78516">MPRTRSHTALYGGIEAGVSEVQSAVLRPHQPRKRSKGGKGRLETLLDLPLNVLTKVFCALHPQDLLQLSRTTKALRGLLTSRHSAFIWKTSLQHETQLPPCPSYMNEMQYINLAFSAHCHECLKPNIRTILWEFGVRYCPGCKTTKTIVRDADGTLPGAEELSVDWVLCIAHGRASKVLCHVSEIEHVCRIWETIKHNNEDVGRFAREQRARIDQITEWADQCYDWEELRSVEIKSYRPDHGARREERLQSVIQRIRALGEFDKEIDFMQPSGFAALLKESMVRKPSRLTDNGWNGMRDRIIEILHQQKTLRLRAEKKAVLEDRFAALCSFVRSCTGPGIRTPASKLCPKPVDFAVMPEFLSLMDAPSDIRVTERSFEHLRPAFSSLQTRWDNNIKERLQPYLPGVESMGNEGMLPTLDERLHLATTVFACRTCDEGRKLLWWPWLKAHPCLREGGVPGSEYETLLGEIAEMCPLQIEHGIVATLVRDSGQARAQARNLVEMFALDPDSATCADMDETQRHIYCRACTKPGRTLAMTWRGAMEHAYYWLWKPHPGSRIWSLPSFEEELMIEQTLHDLGRDPMQYKTWCCAYCDDDCGPEENINSVKQHLWLKHAIWYADTKKGDLYGHPGVIGLDRKPLYLCDRAVPVETVSRQEMVTWKDADKADWDVQSTVERILTWSAQIED</sequence>
<evidence type="ECO:0000313" key="3">
    <source>
        <dbReference type="Proteomes" id="UP000250043"/>
    </source>
</evidence>
<dbReference type="PROSITE" id="PS50181">
    <property type="entry name" value="FBOX"/>
    <property type="match status" value="1"/>
</dbReference>
<gene>
    <name evidence="2" type="ORF">OBBRIDRAFT_774940</name>
</gene>
<proteinExistence type="predicted"/>
<keyword evidence="3" id="KW-1185">Reference proteome</keyword>